<sequence length="94" mass="11360">MCFVEKPRDSFYFIFYYDNQRNTRQKNKDTQNVMCWVKNSTCQHSKAFIKQTIKGRIGYIKSFLSAWKLRGTLGLCCFFVVFLESRRRFVYNVN</sequence>
<accession>J9G0Q3</accession>
<reference evidence="1" key="1">
    <citation type="journal article" date="2012" name="PLoS ONE">
        <title>Gene sets for utilization of primary and secondary nutrition supplies in the distal gut of endangered iberian lynx.</title>
        <authorList>
            <person name="Alcaide M."/>
            <person name="Messina E."/>
            <person name="Richter M."/>
            <person name="Bargiela R."/>
            <person name="Peplies J."/>
            <person name="Huws S.A."/>
            <person name="Newbold C.J."/>
            <person name="Golyshin P.N."/>
            <person name="Simon M.A."/>
            <person name="Lopez G."/>
            <person name="Yakimov M.M."/>
            <person name="Ferrer M."/>
        </authorList>
    </citation>
    <scope>NUCLEOTIDE SEQUENCE</scope>
</reference>
<gene>
    <name evidence="1" type="ORF">EVA_11481</name>
</gene>
<protein>
    <submittedName>
        <fullName evidence="1">Uncharacterized protein</fullName>
    </submittedName>
</protein>
<comment type="caution">
    <text evidence="1">The sequence shown here is derived from an EMBL/GenBank/DDBJ whole genome shotgun (WGS) entry which is preliminary data.</text>
</comment>
<evidence type="ECO:0000313" key="1">
    <source>
        <dbReference type="EMBL" id="EJX00414.1"/>
    </source>
</evidence>
<name>J9G0Q3_9ZZZZ</name>
<dbReference type="AlphaFoldDB" id="J9G0Q3"/>
<organism evidence="1">
    <name type="scientific">gut metagenome</name>
    <dbReference type="NCBI Taxonomy" id="749906"/>
    <lineage>
        <taxon>unclassified sequences</taxon>
        <taxon>metagenomes</taxon>
        <taxon>organismal metagenomes</taxon>
    </lineage>
</organism>
<proteinExistence type="predicted"/>
<dbReference type="EMBL" id="AMCI01003388">
    <property type="protein sequence ID" value="EJX00414.1"/>
    <property type="molecule type" value="Genomic_DNA"/>
</dbReference>